<evidence type="ECO:0000313" key="7">
    <source>
        <dbReference type="Proteomes" id="UP000249375"/>
    </source>
</evidence>
<keyword evidence="3 4" id="KW-0443">Lipid metabolism</keyword>
<feature type="active site" description="Nucleophile" evidence="4">
    <location>
        <position position="58"/>
    </location>
</feature>
<evidence type="ECO:0000259" key="5">
    <source>
        <dbReference type="PROSITE" id="PS51635"/>
    </source>
</evidence>
<dbReference type="PANTHER" id="PTHR14226:SF76">
    <property type="entry name" value="NTE FAMILY PROTEIN RSSA"/>
    <property type="match status" value="1"/>
</dbReference>
<keyword evidence="2 4" id="KW-0442">Lipid degradation</keyword>
<dbReference type="OrthoDB" id="9770965at2"/>
<dbReference type="InterPro" id="IPR016035">
    <property type="entry name" value="Acyl_Trfase/lysoPLipase"/>
</dbReference>
<dbReference type="SUPFAM" id="SSF52151">
    <property type="entry name" value="FabD/lysophospholipase-like"/>
    <property type="match status" value="1"/>
</dbReference>
<dbReference type="InterPro" id="IPR050301">
    <property type="entry name" value="NTE"/>
</dbReference>
<dbReference type="InterPro" id="IPR002641">
    <property type="entry name" value="PNPLA_dom"/>
</dbReference>
<name>A0A5P8E612_9BACT</name>
<evidence type="ECO:0000256" key="1">
    <source>
        <dbReference type="ARBA" id="ARBA00022801"/>
    </source>
</evidence>
<dbReference type="RefSeq" id="WP_111897228.1">
    <property type="nucleotide sequence ID" value="NZ_CP033459.1"/>
</dbReference>
<dbReference type="Gene3D" id="3.40.1090.10">
    <property type="entry name" value="Cytosolic phospholipase A2 catalytic domain"/>
    <property type="match status" value="2"/>
</dbReference>
<feature type="short sequence motif" description="GXSXG" evidence="4">
    <location>
        <begin position="56"/>
        <end position="60"/>
    </location>
</feature>
<feature type="active site" description="Proton acceptor" evidence="4">
    <location>
        <position position="172"/>
    </location>
</feature>
<proteinExistence type="predicted"/>
<keyword evidence="7" id="KW-1185">Reference proteome</keyword>
<dbReference type="KEGG" id="alq:C7Y71_004685"/>
<reference evidence="6 7" key="1">
    <citation type="submission" date="2018-11" db="EMBL/GenBank/DDBJ databases">
        <authorList>
            <person name="Na S.W."/>
            <person name="Baik M."/>
        </authorList>
    </citation>
    <scope>NUCLEOTIDE SEQUENCE [LARGE SCALE GENOMIC DNA]</scope>
    <source>
        <strain evidence="6 7">E39</strain>
    </source>
</reference>
<dbReference type="Pfam" id="PF01734">
    <property type="entry name" value="Patatin"/>
    <property type="match status" value="1"/>
</dbReference>
<sequence>MKIKQIIKNNLQDTPPAELPRNVALVLSGGGARGFAHIGAIRELEQRGYRITSIAGTSIGALVGGFYAAGKLDEFTEWIISLKKKNVFNMMDFSLSMDHMMKGKRLMGKMKTILIGARIEALPIPFCAVATNITTGKEQLFRSGDLATAIRASISLPGLMRPVIIGEHIFVDGGVINQMPLNRVVRTEGDLLFGIDVSAPSEHNYDGLKNYNRHYSGGFLGEMRRRANNIRSKAGQNYVSLGMRVSELAIQSNAALTKKLNPPDLLLEIPCDRYNTLEFDRAAEIIERGQQDMAAKLDEFEKQTR</sequence>
<feature type="short sequence motif" description="DGA/G" evidence="4">
    <location>
        <begin position="172"/>
        <end position="174"/>
    </location>
</feature>
<dbReference type="AlphaFoldDB" id="A0A5P8E612"/>
<gene>
    <name evidence="6" type="ORF">C7Y71_004685</name>
</gene>
<evidence type="ECO:0000256" key="2">
    <source>
        <dbReference type="ARBA" id="ARBA00022963"/>
    </source>
</evidence>
<feature type="domain" description="PNPLA" evidence="5">
    <location>
        <begin position="25"/>
        <end position="185"/>
    </location>
</feature>
<evidence type="ECO:0000256" key="3">
    <source>
        <dbReference type="ARBA" id="ARBA00023098"/>
    </source>
</evidence>
<dbReference type="PROSITE" id="PS51635">
    <property type="entry name" value="PNPLA"/>
    <property type="match status" value="1"/>
</dbReference>
<keyword evidence="1 4" id="KW-0378">Hydrolase</keyword>
<dbReference type="PANTHER" id="PTHR14226">
    <property type="entry name" value="NEUROPATHY TARGET ESTERASE/SWISS CHEESE D.MELANOGASTER"/>
    <property type="match status" value="1"/>
</dbReference>
<evidence type="ECO:0000313" key="6">
    <source>
        <dbReference type="EMBL" id="QFQ12364.1"/>
    </source>
</evidence>
<accession>A0A5P8E612</accession>
<dbReference type="EMBL" id="CP033459">
    <property type="protein sequence ID" value="QFQ12364.1"/>
    <property type="molecule type" value="Genomic_DNA"/>
</dbReference>
<dbReference type="GO" id="GO:0016787">
    <property type="term" value="F:hydrolase activity"/>
    <property type="evidence" value="ECO:0007669"/>
    <property type="project" value="UniProtKB-UniRule"/>
</dbReference>
<feature type="short sequence motif" description="GXGXXG" evidence="4">
    <location>
        <begin position="29"/>
        <end position="34"/>
    </location>
</feature>
<dbReference type="GO" id="GO:0016042">
    <property type="term" value="P:lipid catabolic process"/>
    <property type="evidence" value="ECO:0007669"/>
    <property type="project" value="UniProtKB-UniRule"/>
</dbReference>
<evidence type="ECO:0000256" key="4">
    <source>
        <dbReference type="PROSITE-ProRule" id="PRU01161"/>
    </source>
</evidence>
<protein>
    <submittedName>
        <fullName evidence="6">Patatin</fullName>
    </submittedName>
</protein>
<dbReference type="Proteomes" id="UP000249375">
    <property type="component" value="Chromosome"/>
</dbReference>
<organism evidence="6 7">
    <name type="scientific">Pseudoprevotella muciniphila</name>
    <dbReference type="NCBI Taxonomy" id="2133944"/>
    <lineage>
        <taxon>Bacteria</taxon>
        <taxon>Pseudomonadati</taxon>
        <taxon>Bacteroidota</taxon>
        <taxon>Bacteroidia</taxon>
        <taxon>Bacteroidales</taxon>
        <taxon>Prevotellaceae</taxon>
        <taxon>Pseudoprevotella</taxon>
    </lineage>
</organism>